<evidence type="ECO:0000256" key="1">
    <source>
        <dbReference type="ARBA" id="ARBA00004370"/>
    </source>
</evidence>
<evidence type="ECO:0000313" key="6">
    <source>
        <dbReference type="Proteomes" id="UP001500839"/>
    </source>
</evidence>
<dbReference type="Proteomes" id="UP001500839">
    <property type="component" value="Unassembled WGS sequence"/>
</dbReference>
<proteinExistence type="predicted"/>
<dbReference type="EMBL" id="BAABKQ010000001">
    <property type="protein sequence ID" value="GAA4806859.1"/>
    <property type="molecule type" value="Genomic_DNA"/>
</dbReference>
<evidence type="ECO:0000256" key="3">
    <source>
        <dbReference type="SAM" id="MobiDB-lite"/>
    </source>
</evidence>
<evidence type="ECO:0000313" key="5">
    <source>
        <dbReference type="EMBL" id="GAA4806859.1"/>
    </source>
</evidence>
<keyword evidence="4" id="KW-1133">Transmembrane helix</keyword>
<sequence>MTEAASSTDSGKRSRDKGLIVTVALCSAALVAAVVMATLWTVAAVQSGSTENAVAADRNAAAEAAGKAAVALTTVSMDDIDKSLDGMYDVTAGELAQQFAPGTARDDLAAALKETGVSMRTDLNSAVLTSFDDSKDTASALAFVVRTQTLTDGQERVLRQGIGMSLTKQDGAWKVSDFDTRFAGVGDAEGKNTGAGDVPAQPAPADPGADAPIPGGDGVGGDGAGGDGAAGTGGGPAQGTDQQNPAGS</sequence>
<accession>A0ABP9CCL3</accession>
<gene>
    <name evidence="5" type="ORF">GCM10023353_07690</name>
</gene>
<name>A0ABP9CCL3_9ACTN</name>
<comment type="subcellular location">
    <subcellularLocation>
        <location evidence="1">Membrane</location>
    </subcellularLocation>
</comment>
<feature type="region of interest" description="Disordered" evidence="3">
    <location>
        <begin position="186"/>
        <end position="248"/>
    </location>
</feature>
<keyword evidence="4" id="KW-0812">Transmembrane</keyword>
<evidence type="ECO:0000256" key="4">
    <source>
        <dbReference type="SAM" id="Phobius"/>
    </source>
</evidence>
<keyword evidence="6" id="KW-1185">Reference proteome</keyword>
<organism evidence="5 6">
    <name type="scientific">Tomitella cavernea</name>
    <dbReference type="NCBI Taxonomy" id="1387982"/>
    <lineage>
        <taxon>Bacteria</taxon>
        <taxon>Bacillati</taxon>
        <taxon>Actinomycetota</taxon>
        <taxon>Actinomycetes</taxon>
        <taxon>Mycobacteriales</taxon>
        <taxon>Tomitella</taxon>
    </lineage>
</organism>
<dbReference type="PANTHER" id="PTHR37042:SF4">
    <property type="entry name" value="OUTER MEMBRANE PROTEIN RV1973"/>
    <property type="match status" value="1"/>
</dbReference>
<reference evidence="6" key="1">
    <citation type="journal article" date="2019" name="Int. J. Syst. Evol. Microbiol.">
        <title>The Global Catalogue of Microorganisms (GCM) 10K type strain sequencing project: providing services to taxonomists for standard genome sequencing and annotation.</title>
        <authorList>
            <consortium name="The Broad Institute Genomics Platform"/>
            <consortium name="The Broad Institute Genome Sequencing Center for Infectious Disease"/>
            <person name="Wu L."/>
            <person name="Ma J."/>
        </authorList>
    </citation>
    <scope>NUCLEOTIDE SEQUENCE [LARGE SCALE GENOMIC DNA]</scope>
    <source>
        <strain evidence="6">JCM 18542</strain>
    </source>
</reference>
<keyword evidence="2 4" id="KW-0472">Membrane</keyword>
<evidence type="ECO:0000256" key="2">
    <source>
        <dbReference type="ARBA" id="ARBA00023136"/>
    </source>
</evidence>
<protein>
    <recommendedName>
        <fullName evidence="7">Mce-associated membrane protein</fullName>
    </recommendedName>
</protein>
<feature type="transmembrane region" description="Helical" evidence="4">
    <location>
        <begin position="20"/>
        <end position="43"/>
    </location>
</feature>
<comment type="caution">
    <text evidence="5">The sequence shown here is derived from an EMBL/GenBank/DDBJ whole genome shotgun (WGS) entry which is preliminary data.</text>
</comment>
<feature type="compositionally biased region" description="Gly residues" evidence="3">
    <location>
        <begin position="215"/>
        <end position="237"/>
    </location>
</feature>
<dbReference type="PANTHER" id="PTHR37042">
    <property type="entry name" value="OUTER MEMBRANE PROTEIN RV1973"/>
    <property type="match status" value="1"/>
</dbReference>
<evidence type="ECO:0008006" key="7">
    <source>
        <dbReference type="Google" id="ProtNLM"/>
    </source>
</evidence>